<gene>
    <name evidence="1" type="ORF">IC006_2311</name>
</gene>
<proteinExistence type="predicted"/>
<dbReference type="Proteomes" id="UP000322983">
    <property type="component" value="Chromosome"/>
</dbReference>
<keyword evidence="2" id="KW-1185">Reference proteome</keyword>
<evidence type="ECO:0000313" key="2">
    <source>
        <dbReference type="Proteomes" id="UP000322983"/>
    </source>
</evidence>
<sequence length="330" mass="38026">MKRLIKKITVINETPLLISSLSKNYMKSIDFIPSTTLKGAYLSRIIDGDKLFKEKSKPQTSLSFTDAFPSMKCQMNVPSLATLSKDESGKIADKLNVIIDELEGRKKIGEEVVRLKKGPRNWFLDGEVKEIRVKRFHASVIEVDPKLKTVRTVRENNEIKGLFSHVIAISPGHQFTFEVKGEEQEIQELESMLKNGEINVGALRTDGYGKLRLLKAEKEEVEIDDRRDDFLVMDIYGYLPYSKYTEALEALKEFFDVKVKIVSIEERRSLDYDEWEVRNYVRTGSVVLLKRKKDIKEELYNSRLKDIVVNSIESGGRIFFNHKVHEKQGS</sequence>
<dbReference type="EMBL" id="AP018929">
    <property type="protein sequence ID" value="BBG24977.1"/>
    <property type="molecule type" value="Genomic_DNA"/>
</dbReference>
<evidence type="ECO:0000313" key="1">
    <source>
        <dbReference type="EMBL" id="BBG24977.1"/>
    </source>
</evidence>
<dbReference type="AlphaFoldDB" id="A0A510DXP9"/>
<name>A0A510DXP9_9CREN</name>
<dbReference type="STRING" id="1294262.GCA_001316085_02558"/>
<accession>A0A510DXP9</accession>
<protein>
    <submittedName>
        <fullName evidence="1">Uncharacterized protein</fullName>
    </submittedName>
</protein>
<reference evidence="1 2" key="1">
    <citation type="journal article" date="2020" name="Int. J. Syst. Evol. Microbiol.">
        <title>Sulfuracidifex tepidarius gen. nov., sp. nov. and transfer of Sulfolobus metallicus Huber and Stetter 1992 to the genus Sulfuracidifex as Sulfuracidifex metallicus comb. nov.</title>
        <authorList>
            <person name="Itoh T."/>
            <person name="Miura T."/>
            <person name="Sakai H.D."/>
            <person name="Kato S."/>
            <person name="Ohkuma M."/>
            <person name="Takashina T."/>
        </authorList>
    </citation>
    <scope>NUCLEOTIDE SEQUENCE [LARGE SCALE GENOMIC DNA]</scope>
    <source>
        <strain evidence="1 2">IC-006</strain>
    </source>
</reference>
<organism evidence="1 2">
    <name type="scientific">Sulfuracidifex tepidarius</name>
    <dbReference type="NCBI Taxonomy" id="1294262"/>
    <lineage>
        <taxon>Archaea</taxon>
        <taxon>Thermoproteota</taxon>
        <taxon>Thermoprotei</taxon>
        <taxon>Sulfolobales</taxon>
        <taxon>Sulfolobaceae</taxon>
        <taxon>Sulfuracidifex</taxon>
    </lineage>
</organism>
<dbReference type="KEGG" id="step:IC006_2311"/>